<dbReference type="PANTHER" id="PTHR12356">
    <property type="entry name" value="NUCLEAR MOVEMENT PROTEIN NUDC"/>
    <property type="match status" value="1"/>
</dbReference>
<dbReference type="PROSITE" id="PS51203">
    <property type="entry name" value="CS"/>
    <property type="match status" value="2"/>
</dbReference>
<protein>
    <recommendedName>
        <fullName evidence="3">CS domain-containing protein</fullName>
    </recommendedName>
</protein>
<dbReference type="InParanoid" id="D8LL06"/>
<dbReference type="Gene3D" id="2.60.40.790">
    <property type="match status" value="2"/>
</dbReference>
<evidence type="ECO:0000256" key="1">
    <source>
        <dbReference type="ARBA" id="ARBA00004496"/>
    </source>
</evidence>
<accession>D8LL06</accession>
<feature type="domain" description="CS" evidence="3">
    <location>
        <begin position="165"/>
        <end position="249"/>
    </location>
</feature>
<evidence type="ECO:0000256" key="2">
    <source>
        <dbReference type="ARBA" id="ARBA00022490"/>
    </source>
</evidence>
<proteinExistence type="predicted"/>
<dbReference type="Pfam" id="PF04969">
    <property type="entry name" value="CS"/>
    <property type="match status" value="2"/>
</dbReference>
<dbReference type="InterPro" id="IPR037898">
    <property type="entry name" value="NudC_fam"/>
</dbReference>
<dbReference type="Proteomes" id="UP000002630">
    <property type="component" value="Unassembled WGS sequence"/>
</dbReference>
<dbReference type="OrthoDB" id="10566891at2759"/>
<dbReference type="EMBL" id="FN649760">
    <property type="protein sequence ID" value="CBN80139.1"/>
    <property type="molecule type" value="Genomic_DNA"/>
</dbReference>
<keyword evidence="2" id="KW-0963">Cytoplasm</keyword>
<comment type="subcellular location">
    <subcellularLocation>
        <location evidence="1">Cytoplasm</location>
    </subcellularLocation>
</comment>
<dbReference type="GO" id="GO:0005737">
    <property type="term" value="C:cytoplasm"/>
    <property type="evidence" value="ECO:0007669"/>
    <property type="project" value="UniProtKB-SubCell"/>
</dbReference>
<reference evidence="4 5" key="1">
    <citation type="journal article" date="2010" name="Nature">
        <title>The Ectocarpus genome and the independent evolution of multicellularity in brown algae.</title>
        <authorList>
            <person name="Cock J.M."/>
            <person name="Sterck L."/>
            <person name="Rouze P."/>
            <person name="Scornet D."/>
            <person name="Allen A.E."/>
            <person name="Amoutzias G."/>
            <person name="Anthouard V."/>
            <person name="Artiguenave F."/>
            <person name="Aury J.M."/>
            <person name="Badger J.H."/>
            <person name="Beszteri B."/>
            <person name="Billiau K."/>
            <person name="Bonnet E."/>
            <person name="Bothwell J.H."/>
            <person name="Bowler C."/>
            <person name="Boyen C."/>
            <person name="Brownlee C."/>
            <person name="Carrano C.J."/>
            <person name="Charrier B."/>
            <person name="Cho G.Y."/>
            <person name="Coelho S.M."/>
            <person name="Collen J."/>
            <person name="Corre E."/>
            <person name="Da Silva C."/>
            <person name="Delage L."/>
            <person name="Delaroque N."/>
            <person name="Dittami S.M."/>
            <person name="Doulbeau S."/>
            <person name="Elias M."/>
            <person name="Farnham G."/>
            <person name="Gachon C.M."/>
            <person name="Gschloessl B."/>
            <person name="Heesch S."/>
            <person name="Jabbari K."/>
            <person name="Jubin C."/>
            <person name="Kawai H."/>
            <person name="Kimura K."/>
            <person name="Kloareg B."/>
            <person name="Kupper F.C."/>
            <person name="Lang D."/>
            <person name="Le Bail A."/>
            <person name="Leblanc C."/>
            <person name="Lerouge P."/>
            <person name="Lohr M."/>
            <person name="Lopez P.J."/>
            <person name="Martens C."/>
            <person name="Maumus F."/>
            <person name="Michel G."/>
            <person name="Miranda-Saavedra D."/>
            <person name="Morales J."/>
            <person name="Moreau H."/>
            <person name="Motomura T."/>
            <person name="Nagasato C."/>
            <person name="Napoli C.A."/>
            <person name="Nelson D.R."/>
            <person name="Nyvall-Collen P."/>
            <person name="Peters A.F."/>
            <person name="Pommier C."/>
            <person name="Potin P."/>
            <person name="Poulain J."/>
            <person name="Quesneville H."/>
            <person name="Read B."/>
            <person name="Rensing S.A."/>
            <person name="Ritter A."/>
            <person name="Rousvoal S."/>
            <person name="Samanta M."/>
            <person name="Samson G."/>
            <person name="Schroeder D.C."/>
            <person name="Segurens B."/>
            <person name="Strittmatter M."/>
            <person name="Tonon T."/>
            <person name="Tregear J.W."/>
            <person name="Valentin K."/>
            <person name="von Dassow P."/>
            <person name="Yamagishi T."/>
            <person name="Van de Peer Y."/>
            <person name="Wincker P."/>
        </authorList>
    </citation>
    <scope>NUCLEOTIDE SEQUENCE [LARGE SCALE GENOMIC DNA]</scope>
    <source>
        <strain evidence="5">Ec32 / CCAP1310/4</strain>
    </source>
</reference>
<gene>
    <name evidence="4" type="ORF">Esi_0031_0155</name>
</gene>
<dbReference type="AlphaFoldDB" id="D8LL06"/>
<evidence type="ECO:0000313" key="4">
    <source>
        <dbReference type="EMBL" id="CBN80139.1"/>
    </source>
</evidence>
<dbReference type="GO" id="GO:0006457">
    <property type="term" value="P:protein folding"/>
    <property type="evidence" value="ECO:0007669"/>
    <property type="project" value="TreeGrafter"/>
</dbReference>
<feature type="domain" description="CS" evidence="3">
    <location>
        <begin position="55"/>
        <end position="152"/>
    </location>
</feature>
<dbReference type="PANTHER" id="PTHR12356:SF3">
    <property type="entry name" value="NUCLEAR MIGRATION PROTEIN NUDC"/>
    <property type="match status" value="1"/>
</dbReference>
<dbReference type="InterPro" id="IPR007052">
    <property type="entry name" value="CS_dom"/>
</dbReference>
<organism evidence="4 5">
    <name type="scientific">Ectocarpus siliculosus</name>
    <name type="common">Brown alga</name>
    <name type="synonym">Conferva siliculosa</name>
    <dbReference type="NCBI Taxonomy" id="2880"/>
    <lineage>
        <taxon>Eukaryota</taxon>
        <taxon>Sar</taxon>
        <taxon>Stramenopiles</taxon>
        <taxon>Ochrophyta</taxon>
        <taxon>PX clade</taxon>
        <taxon>Phaeophyceae</taxon>
        <taxon>Ectocarpales</taxon>
        <taxon>Ectocarpaceae</taxon>
        <taxon>Ectocarpus</taxon>
    </lineage>
</organism>
<evidence type="ECO:0000259" key="3">
    <source>
        <dbReference type="PROSITE" id="PS51203"/>
    </source>
</evidence>
<dbReference type="InterPro" id="IPR008978">
    <property type="entry name" value="HSP20-like_chaperone"/>
</dbReference>
<evidence type="ECO:0000313" key="5">
    <source>
        <dbReference type="Proteomes" id="UP000002630"/>
    </source>
</evidence>
<dbReference type="GO" id="GO:0051082">
    <property type="term" value="F:unfolded protein binding"/>
    <property type="evidence" value="ECO:0007669"/>
    <property type="project" value="TreeGrafter"/>
</dbReference>
<name>D8LL06_ECTSI</name>
<keyword evidence="5" id="KW-1185">Reference proteome</keyword>
<dbReference type="SUPFAM" id="SSF49764">
    <property type="entry name" value="HSP20-like chaperones"/>
    <property type="match status" value="2"/>
</dbReference>
<sequence length="249" mass="29207">MPSQAQRIPEDPNELQRLEREYYERAKKRNTRKRQEDIDRLTELRHNLRDLPMQRQCHRYRWTQTETTFDVEIPMLKACRDEDLYLVVEKDQMQVAIKTDESFGAITGVFPGDVDARSCSFRIHSRFNEPYIHLEIVKLTAPGMYEFWHELLQGEEESPTIRFKGETPRYSWKQNAETIELQIPVPDDVTKRKTTLDLDPAGDRIHVSFSNRPDFEPLEGKFKGLISPLDSVWMLGELAFLLPAAIVLT</sequence>